<dbReference type="Proteomes" id="UP000243819">
    <property type="component" value="Unassembled WGS sequence"/>
</dbReference>
<evidence type="ECO:0000313" key="4">
    <source>
        <dbReference type="EMBL" id="SES87966.1"/>
    </source>
</evidence>
<accession>A0A1I0A456</accession>
<evidence type="ECO:0000256" key="2">
    <source>
        <dbReference type="ARBA" id="ARBA00022898"/>
    </source>
</evidence>
<protein>
    <submittedName>
        <fullName evidence="4">Threonine-phosphate decarboxylase</fullName>
    </submittedName>
</protein>
<feature type="domain" description="Aminotransferase class I/classII large" evidence="3">
    <location>
        <begin position="15"/>
        <end position="348"/>
    </location>
</feature>
<dbReference type="AlphaFoldDB" id="A0A1I0A456"/>
<reference evidence="5" key="1">
    <citation type="submission" date="2016-10" db="EMBL/GenBank/DDBJ databases">
        <authorList>
            <person name="Varghese N."/>
            <person name="Submissions S."/>
        </authorList>
    </citation>
    <scope>NUCLEOTIDE SEQUENCE [LARGE SCALE GENOMIC DNA]</scope>
    <source>
        <strain evidence="5">DSM 13577</strain>
    </source>
</reference>
<dbReference type="EMBL" id="FOIF01000016">
    <property type="protein sequence ID" value="SES87966.1"/>
    <property type="molecule type" value="Genomic_DNA"/>
</dbReference>
<dbReference type="STRING" id="1120990.SAMN03080614_101610"/>
<evidence type="ECO:0000259" key="3">
    <source>
        <dbReference type="Pfam" id="PF00155"/>
    </source>
</evidence>
<dbReference type="InterPro" id="IPR004839">
    <property type="entry name" value="Aminotransferase_I/II_large"/>
</dbReference>
<dbReference type="Gene3D" id="3.90.1150.10">
    <property type="entry name" value="Aspartate Aminotransferase, domain 1"/>
    <property type="match status" value="1"/>
</dbReference>
<name>A0A1I0A456_9FIRM</name>
<dbReference type="Gene3D" id="3.40.640.10">
    <property type="entry name" value="Type I PLP-dependent aspartate aminotransferase-like (Major domain)"/>
    <property type="match status" value="1"/>
</dbReference>
<dbReference type="RefSeq" id="WP_091350121.1">
    <property type="nucleotide sequence ID" value="NZ_FOIF01000016.1"/>
</dbReference>
<evidence type="ECO:0000313" key="5">
    <source>
        <dbReference type="Proteomes" id="UP000243819"/>
    </source>
</evidence>
<dbReference type="InterPro" id="IPR015422">
    <property type="entry name" value="PyrdxlP-dep_Trfase_small"/>
</dbReference>
<proteinExistence type="predicted"/>
<dbReference type="CDD" id="cd00609">
    <property type="entry name" value="AAT_like"/>
    <property type="match status" value="1"/>
</dbReference>
<organism evidence="4 5">
    <name type="scientific">Anaerobranca gottschalkii DSM 13577</name>
    <dbReference type="NCBI Taxonomy" id="1120990"/>
    <lineage>
        <taxon>Bacteria</taxon>
        <taxon>Bacillati</taxon>
        <taxon>Bacillota</taxon>
        <taxon>Clostridia</taxon>
        <taxon>Eubacteriales</taxon>
        <taxon>Proteinivoracaceae</taxon>
        <taxon>Anaerobranca</taxon>
    </lineage>
</organism>
<dbReference type="InterPro" id="IPR015424">
    <property type="entry name" value="PyrdxlP-dep_Trfase"/>
</dbReference>
<dbReference type="GO" id="GO:0003824">
    <property type="term" value="F:catalytic activity"/>
    <property type="evidence" value="ECO:0007669"/>
    <property type="project" value="UniProtKB-ARBA"/>
</dbReference>
<dbReference type="SUPFAM" id="SSF53383">
    <property type="entry name" value="PLP-dependent transferases"/>
    <property type="match status" value="1"/>
</dbReference>
<dbReference type="InterPro" id="IPR015421">
    <property type="entry name" value="PyrdxlP-dep_Trfase_major"/>
</dbReference>
<sequence length="359" mass="41507">MDFHGGNIYRYNNTNLIDFSSNINPLGIPYIFKKKLIDNLDVLTRYPDIHYKKMRETIGSYLGVDNFNSVIPGNGAVEIIYKTLLALDIEEVLIAAPTFAQYRIAAGLKKIPYEEVVVYMENGKFLKEKLLEKINNLPNKSLVIICNPNNPTGTLIPLETIEIIAQKLIKKKGYLLLDEAFIEFTDNYPVSSMVKNLKNYQNIIIIRAATKFFGIPGIRLGYGVSENELLINKIKGIMEPWNVNALAVLAGETIFLDKNYIKDSRKWIRKEKVFFERNLEKLSKVIYLNSQANFILLKIKDMEAQKVKKMLLQRNILIRTLEGFTGIDQNYFRVAIKDRRNNEYFFQKLKEVIFHESNS</sequence>
<dbReference type="GO" id="GO:0030170">
    <property type="term" value="F:pyridoxal phosphate binding"/>
    <property type="evidence" value="ECO:0007669"/>
    <property type="project" value="InterPro"/>
</dbReference>
<dbReference type="OrthoDB" id="9813612at2"/>
<dbReference type="PANTHER" id="PTHR42885:SF1">
    <property type="entry name" value="THREONINE-PHOSPHATE DECARBOXYLASE"/>
    <property type="match status" value="1"/>
</dbReference>
<keyword evidence="5" id="KW-1185">Reference proteome</keyword>
<evidence type="ECO:0000256" key="1">
    <source>
        <dbReference type="ARBA" id="ARBA00001933"/>
    </source>
</evidence>
<dbReference type="PANTHER" id="PTHR42885">
    <property type="entry name" value="HISTIDINOL-PHOSPHATE AMINOTRANSFERASE-RELATED"/>
    <property type="match status" value="1"/>
</dbReference>
<dbReference type="Pfam" id="PF00155">
    <property type="entry name" value="Aminotran_1_2"/>
    <property type="match status" value="1"/>
</dbReference>
<comment type="cofactor">
    <cofactor evidence="1">
        <name>pyridoxal 5'-phosphate</name>
        <dbReference type="ChEBI" id="CHEBI:597326"/>
    </cofactor>
</comment>
<gene>
    <name evidence="4" type="ORF">SAMN03080614_101610</name>
</gene>
<keyword evidence="2" id="KW-0663">Pyridoxal phosphate</keyword>